<dbReference type="InterPro" id="IPR036179">
    <property type="entry name" value="Ig-like_dom_sf"/>
</dbReference>
<evidence type="ECO:0000256" key="4">
    <source>
        <dbReference type="ARBA" id="ARBA00023157"/>
    </source>
</evidence>
<feature type="non-terminal residue" evidence="6">
    <location>
        <position position="348"/>
    </location>
</feature>
<dbReference type="InterPro" id="IPR013783">
    <property type="entry name" value="Ig-like_fold"/>
</dbReference>
<keyword evidence="2" id="KW-0963">Cytoplasm</keyword>
<gene>
    <name evidence="6" type="ORF">SPARVUS_LOCUS4591832</name>
</gene>
<evidence type="ECO:0000313" key="7">
    <source>
        <dbReference type="Proteomes" id="UP001162483"/>
    </source>
</evidence>
<dbReference type="InterPro" id="IPR007110">
    <property type="entry name" value="Ig-like_dom"/>
</dbReference>
<dbReference type="InterPro" id="IPR003598">
    <property type="entry name" value="Ig_sub2"/>
</dbReference>
<dbReference type="SUPFAM" id="SSF48726">
    <property type="entry name" value="Immunoglobulin"/>
    <property type="match status" value="3"/>
</dbReference>
<dbReference type="CDD" id="cd00096">
    <property type="entry name" value="Ig"/>
    <property type="match status" value="3"/>
</dbReference>
<keyword evidence="3" id="KW-0597">Phosphoprotein</keyword>
<keyword evidence="4" id="KW-1015">Disulfide bond</keyword>
<accession>A0ABN9CC70</accession>
<proteinExistence type="predicted"/>
<evidence type="ECO:0000256" key="1">
    <source>
        <dbReference type="ARBA" id="ARBA00004496"/>
    </source>
</evidence>
<protein>
    <recommendedName>
        <fullName evidence="5">Ig-like domain-containing protein</fullName>
    </recommendedName>
</protein>
<evidence type="ECO:0000313" key="6">
    <source>
        <dbReference type="EMBL" id="CAI9556846.1"/>
    </source>
</evidence>
<sequence>MSQAEPINLVKDIEDQTVERKKVALFECEIKINYPEIKLSWYKGTVKLDTNDKYEISVEGDRHYLRIKNCQLEDQGNYRIVCGPHIASAKLTVIEPIVIKPLQDRSIKEGHSNTLICEFSVPNVKSQWYRNGKVIEPRGRYRTEVNENIHKLTIQDVRTEDQGQYTCRFENLETTADLVIEAEAIQFTKTIQNIVVSEHESATFECEVSFDDAVVTWYKGTMELQESQKYSFRSEGRWHYMTIHNVTAEDEGVYSVIASLEPRGEATSTAELYLTTKEMKLELRPPDVPDTRIPYIPAAVEEEFITEVPKPGVKVPRDVTDVGEGVPPAKIALVGKKQKVPAPPVPTV</sequence>
<comment type="subcellular location">
    <subcellularLocation>
        <location evidence="1">Cytoplasm</location>
    </subcellularLocation>
</comment>
<dbReference type="SMART" id="SM00408">
    <property type="entry name" value="IGc2"/>
    <property type="match status" value="3"/>
</dbReference>
<dbReference type="EMBL" id="CATNWA010008786">
    <property type="protein sequence ID" value="CAI9556846.1"/>
    <property type="molecule type" value="Genomic_DNA"/>
</dbReference>
<dbReference type="Gene3D" id="2.60.40.10">
    <property type="entry name" value="Immunoglobulins"/>
    <property type="match status" value="3"/>
</dbReference>
<evidence type="ECO:0000256" key="2">
    <source>
        <dbReference type="ARBA" id="ARBA00022490"/>
    </source>
</evidence>
<evidence type="ECO:0000259" key="5">
    <source>
        <dbReference type="PROSITE" id="PS50835"/>
    </source>
</evidence>
<feature type="domain" description="Ig-like" evidence="5">
    <location>
        <begin position="185"/>
        <end position="275"/>
    </location>
</feature>
<comment type="caution">
    <text evidence="6">The sequence shown here is derived from an EMBL/GenBank/DDBJ whole genome shotgun (WGS) entry which is preliminary data.</text>
</comment>
<organism evidence="6 7">
    <name type="scientific">Staurois parvus</name>
    <dbReference type="NCBI Taxonomy" id="386267"/>
    <lineage>
        <taxon>Eukaryota</taxon>
        <taxon>Metazoa</taxon>
        <taxon>Chordata</taxon>
        <taxon>Craniata</taxon>
        <taxon>Vertebrata</taxon>
        <taxon>Euteleostomi</taxon>
        <taxon>Amphibia</taxon>
        <taxon>Batrachia</taxon>
        <taxon>Anura</taxon>
        <taxon>Neobatrachia</taxon>
        <taxon>Ranoidea</taxon>
        <taxon>Ranidae</taxon>
        <taxon>Staurois</taxon>
    </lineage>
</organism>
<reference evidence="6" key="1">
    <citation type="submission" date="2023-05" db="EMBL/GenBank/DDBJ databases">
        <authorList>
            <person name="Stuckert A."/>
        </authorList>
    </citation>
    <scope>NUCLEOTIDE SEQUENCE</scope>
</reference>
<dbReference type="PANTHER" id="PTHR35971:SF5">
    <property type="entry name" value="OBSCURIN LIKE CYTOSKELETAL ADAPTOR 1"/>
    <property type="match status" value="1"/>
</dbReference>
<name>A0ABN9CC70_9NEOB</name>
<dbReference type="Proteomes" id="UP001162483">
    <property type="component" value="Unassembled WGS sequence"/>
</dbReference>
<evidence type="ECO:0000256" key="3">
    <source>
        <dbReference type="ARBA" id="ARBA00022553"/>
    </source>
</evidence>
<dbReference type="SMART" id="SM00409">
    <property type="entry name" value="IG"/>
    <property type="match status" value="3"/>
</dbReference>
<dbReference type="InterPro" id="IPR052385">
    <property type="entry name" value="Obscurin/Obscurin-like_Reg"/>
</dbReference>
<keyword evidence="7" id="KW-1185">Reference proteome</keyword>
<dbReference type="PANTHER" id="PTHR35971">
    <property type="entry name" value="SI:DKEY-31G6.6"/>
    <property type="match status" value="1"/>
</dbReference>
<dbReference type="InterPro" id="IPR003599">
    <property type="entry name" value="Ig_sub"/>
</dbReference>
<dbReference type="PROSITE" id="PS50835">
    <property type="entry name" value="IG_LIKE"/>
    <property type="match status" value="3"/>
</dbReference>
<feature type="domain" description="Ig-like" evidence="5">
    <location>
        <begin position="6"/>
        <end position="78"/>
    </location>
</feature>
<feature type="domain" description="Ig-like" evidence="5">
    <location>
        <begin position="96"/>
        <end position="179"/>
    </location>
</feature>
<dbReference type="InterPro" id="IPR013098">
    <property type="entry name" value="Ig_I-set"/>
</dbReference>
<dbReference type="Pfam" id="PF07679">
    <property type="entry name" value="I-set"/>
    <property type="match status" value="3"/>
</dbReference>